<dbReference type="InterPro" id="IPR007527">
    <property type="entry name" value="Znf_SWIM"/>
</dbReference>
<keyword evidence="1" id="KW-0863">Zinc-finger</keyword>
<proteinExistence type="predicted"/>
<keyword evidence="1" id="KW-0862">Zinc</keyword>
<name>A0A9N9SA79_PHACE</name>
<keyword evidence="4" id="KW-1185">Reference proteome</keyword>
<keyword evidence="1" id="KW-0479">Metal-binding</keyword>
<dbReference type="PROSITE" id="PS50966">
    <property type="entry name" value="ZF_SWIM"/>
    <property type="match status" value="1"/>
</dbReference>
<gene>
    <name evidence="3" type="ORF">PHAECO_LOCUS1558</name>
</gene>
<dbReference type="OrthoDB" id="27563at2759"/>
<protein>
    <recommendedName>
        <fullName evidence="2">SWIM-type domain-containing protein</fullName>
    </recommendedName>
</protein>
<evidence type="ECO:0000313" key="3">
    <source>
        <dbReference type="EMBL" id="CAG9814269.1"/>
    </source>
</evidence>
<dbReference type="Proteomes" id="UP001153737">
    <property type="component" value="Chromosome 10"/>
</dbReference>
<organism evidence="3 4">
    <name type="scientific">Phaedon cochleariae</name>
    <name type="common">Mustard beetle</name>
    <dbReference type="NCBI Taxonomy" id="80249"/>
    <lineage>
        <taxon>Eukaryota</taxon>
        <taxon>Metazoa</taxon>
        <taxon>Ecdysozoa</taxon>
        <taxon>Arthropoda</taxon>
        <taxon>Hexapoda</taxon>
        <taxon>Insecta</taxon>
        <taxon>Pterygota</taxon>
        <taxon>Neoptera</taxon>
        <taxon>Endopterygota</taxon>
        <taxon>Coleoptera</taxon>
        <taxon>Polyphaga</taxon>
        <taxon>Cucujiformia</taxon>
        <taxon>Chrysomeloidea</taxon>
        <taxon>Chrysomelidae</taxon>
        <taxon>Chrysomelinae</taxon>
        <taxon>Chrysomelini</taxon>
        <taxon>Phaedon</taxon>
    </lineage>
</organism>
<dbReference type="EMBL" id="OU896716">
    <property type="protein sequence ID" value="CAG9814269.1"/>
    <property type="molecule type" value="Genomic_DNA"/>
</dbReference>
<reference evidence="3" key="1">
    <citation type="submission" date="2022-01" db="EMBL/GenBank/DDBJ databases">
        <authorList>
            <person name="King R."/>
        </authorList>
    </citation>
    <scope>NUCLEOTIDE SEQUENCE</scope>
</reference>
<reference evidence="3" key="2">
    <citation type="submission" date="2022-10" db="EMBL/GenBank/DDBJ databases">
        <authorList>
            <consortium name="ENA_rothamsted_submissions"/>
            <consortium name="culmorum"/>
            <person name="King R."/>
        </authorList>
    </citation>
    <scope>NUCLEOTIDE SEQUENCE</scope>
</reference>
<evidence type="ECO:0000313" key="4">
    <source>
        <dbReference type="Proteomes" id="UP001153737"/>
    </source>
</evidence>
<dbReference type="GO" id="GO:0008270">
    <property type="term" value="F:zinc ion binding"/>
    <property type="evidence" value="ECO:0007669"/>
    <property type="project" value="UniProtKB-KW"/>
</dbReference>
<evidence type="ECO:0000256" key="1">
    <source>
        <dbReference type="PROSITE-ProRule" id="PRU00325"/>
    </source>
</evidence>
<sequence length="114" mass="12877">MRVINNQYSIENACCRCSFGRYFALFRWKKPTLVEGEAVLRANHVILCEAGDFNKRHMFALCLQTSAMKSSSHEVKLKLGSRGTPVEQWICICSCKVGQSGYCEHVVAVPLYVN</sequence>
<accession>A0A9N9SA79</accession>
<dbReference type="AlphaFoldDB" id="A0A9N9SA79"/>
<evidence type="ECO:0000259" key="2">
    <source>
        <dbReference type="PROSITE" id="PS50966"/>
    </source>
</evidence>
<feature type="domain" description="SWIM-type" evidence="2">
    <location>
        <begin position="73"/>
        <end position="114"/>
    </location>
</feature>